<dbReference type="RefSeq" id="WP_253766199.1">
    <property type="nucleotide sequence ID" value="NZ_JAMTCK010000001.1"/>
</dbReference>
<dbReference type="Proteomes" id="UP001206128">
    <property type="component" value="Unassembled WGS sequence"/>
</dbReference>
<gene>
    <name evidence="1" type="ORF">LX83_000341</name>
</gene>
<evidence type="ECO:0000313" key="2">
    <source>
        <dbReference type="Proteomes" id="UP001206128"/>
    </source>
</evidence>
<keyword evidence="2" id="KW-1185">Reference proteome</keyword>
<evidence type="ECO:0000313" key="1">
    <source>
        <dbReference type="EMBL" id="MCP2163501.1"/>
    </source>
</evidence>
<dbReference type="EMBL" id="JAMTCK010000001">
    <property type="protein sequence ID" value="MCP2163501.1"/>
    <property type="molecule type" value="Genomic_DNA"/>
</dbReference>
<comment type="caution">
    <text evidence="1">The sequence shown here is derived from an EMBL/GenBank/DDBJ whole genome shotgun (WGS) entry which is preliminary data.</text>
</comment>
<accession>A0AAE3G873</accession>
<dbReference type="AlphaFoldDB" id="A0AAE3G873"/>
<protein>
    <submittedName>
        <fullName evidence="1">Uncharacterized protein</fullName>
    </submittedName>
</protein>
<proteinExistence type="predicted"/>
<reference evidence="1" key="1">
    <citation type="submission" date="2022-06" db="EMBL/GenBank/DDBJ databases">
        <title>Genomic Encyclopedia of Archaeal and Bacterial Type Strains, Phase II (KMG-II): from individual species to whole genera.</title>
        <authorList>
            <person name="Goeker M."/>
        </authorList>
    </citation>
    <scope>NUCLEOTIDE SEQUENCE</scope>
    <source>
        <strain evidence="1">DSM 43935</strain>
    </source>
</reference>
<organism evidence="1 2">
    <name type="scientific">Goodfellowiella coeruleoviolacea</name>
    <dbReference type="NCBI Taxonomy" id="334858"/>
    <lineage>
        <taxon>Bacteria</taxon>
        <taxon>Bacillati</taxon>
        <taxon>Actinomycetota</taxon>
        <taxon>Actinomycetes</taxon>
        <taxon>Pseudonocardiales</taxon>
        <taxon>Pseudonocardiaceae</taxon>
        <taxon>Goodfellowiella</taxon>
    </lineage>
</organism>
<name>A0AAE3G873_9PSEU</name>
<dbReference type="InterPro" id="IPR045730">
    <property type="entry name" value="DUF6084"/>
</dbReference>
<dbReference type="Pfam" id="PF19562">
    <property type="entry name" value="DUF6084"/>
    <property type="match status" value="1"/>
</dbReference>
<sequence>MSTANRSADRAAAPDLAFTVVDVVAQAFAAVPTLDVRVRVERMSGGPVQSVLLHTAVAIAAARRGYDEPTQRRLVELFGAPELWDRTLRSLVWHRSTAVVPAFTDSTLVTVALACSSDFELATTKYLHAVRDGDVVLELSFSGTVFHSTVDGGLRAAQLPWHQQASTAFPVGVWRRLVERYYGTSRWIRLGPDTFDRLAAYRAAHALPSWDSTVDALVLGAREGAPGWTR</sequence>